<evidence type="ECO:0000313" key="1">
    <source>
        <dbReference type="EMBL" id="CAG6716738.1"/>
    </source>
</evidence>
<sequence>MGRRGGSVAISRNFYLCAPLSPKTSVNIGIFRHTDYKTNFEDDYTSTHVILEYSVAILSLFIKISIRSIVMALWRKSDNIFIFSYERTNYITFVVQISELCLTKYRNTVNRNTLLFSRNCGPQR</sequence>
<accession>A0A8D8V2S1</accession>
<organism evidence="1">
    <name type="scientific">Cacopsylla melanoneura</name>
    <dbReference type="NCBI Taxonomy" id="428564"/>
    <lineage>
        <taxon>Eukaryota</taxon>
        <taxon>Metazoa</taxon>
        <taxon>Ecdysozoa</taxon>
        <taxon>Arthropoda</taxon>
        <taxon>Hexapoda</taxon>
        <taxon>Insecta</taxon>
        <taxon>Pterygota</taxon>
        <taxon>Neoptera</taxon>
        <taxon>Paraneoptera</taxon>
        <taxon>Hemiptera</taxon>
        <taxon>Sternorrhyncha</taxon>
        <taxon>Psylloidea</taxon>
        <taxon>Psyllidae</taxon>
        <taxon>Psyllinae</taxon>
        <taxon>Cacopsylla</taxon>
    </lineage>
</organism>
<dbReference type="EMBL" id="HBUF01355008">
    <property type="protein sequence ID" value="CAG6716738.1"/>
    <property type="molecule type" value="Transcribed_RNA"/>
</dbReference>
<name>A0A8D8V2S1_9HEMI</name>
<protein>
    <submittedName>
        <fullName evidence="1">Uncharacterized protein</fullName>
    </submittedName>
</protein>
<dbReference type="AlphaFoldDB" id="A0A8D8V2S1"/>
<proteinExistence type="predicted"/>
<reference evidence="1" key="1">
    <citation type="submission" date="2021-05" db="EMBL/GenBank/DDBJ databases">
        <authorList>
            <person name="Alioto T."/>
            <person name="Alioto T."/>
            <person name="Gomez Garrido J."/>
        </authorList>
    </citation>
    <scope>NUCLEOTIDE SEQUENCE</scope>
</reference>